<comment type="subcellular location">
    <subcellularLocation>
        <location evidence="1">Secreted</location>
        <location evidence="1">Extracellular space</location>
        <location evidence="1">Extracellular matrix</location>
    </subcellularLocation>
</comment>
<dbReference type="AlphaFoldDB" id="A0AAD8GIU9"/>
<evidence type="ECO:0000256" key="8">
    <source>
        <dbReference type="ARBA" id="ARBA00023157"/>
    </source>
</evidence>
<name>A0AAD8GIU9_ACIOX</name>
<dbReference type="PANTHER" id="PTHR13866:SF26">
    <property type="entry name" value="SPARC"/>
    <property type="match status" value="1"/>
</dbReference>
<dbReference type="PROSITE" id="PS00018">
    <property type="entry name" value="EF_HAND_1"/>
    <property type="match status" value="1"/>
</dbReference>
<reference evidence="12" key="1">
    <citation type="submission" date="2022-02" db="EMBL/GenBank/DDBJ databases">
        <title>Atlantic sturgeon de novo genome assembly.</title>
        <authorList>
            <person name="Stock M."/>
            <person name="Klopp C."/>
            <person name="Guiguen Y."/>
            <person name="Cabau C."/>
            <person name="Parinello H."/>
            <person name="Santidrian Yebra-Pimentel E."/>
            <person name="Kuhl H."/>
            <person name="Dirks R.P."/>
            <person name="Guessner J."/>
            <person name="Wuertz S."/>
            <person name="Du K."/>
            <person name="Schartl M."/>
        </authorList>
    </citation>
    <scope>NUCLEOTIDE SEQUENCE</scope>
    <source>
        <strain evidence="12">STURGEONOMICS-FGT-2020</strain>
        <tissue evidence="12">Whole blood</tissue>
    </source>
</reference>
<dbReference type="Gene3D" id="3.30.60.30">
    <property type="match status" value="1"/>
</dbReference>
<proteinExistence type="inferred from homology"/>
<dbReference type="Pfam" id="PF00050">
    <property type="entry name" value="Kazal_1"/>
    <property type="match status" value="1"/>
</dbReference>
<dbReference type="PROSITE" id="PS00612">
    <property type="entry name" value="OSTEONECTIN_1"/>
    <property type="match status" value="1"/>
</dbReference>
<dbReference type="SMART" id="SM00280">
    <property type="entry name" value="KAZAL"/>
    <property type="match status" value="1"/>
</dbReference>
<evidence type="ECO:0000313" key="13">
    <source>
        <dbReference type="Proteomes" id="UP001230051"/>
    </source>
</evidence>
<dbReference type="PANTHER" id="PTHR13866">
    <property type="entry name" value="SPARC OSTEONECTIN"/>
    <property type="match status" value="1"/>
</dbReference>
<comment type="similarity">
    <text evidence="2">Belongs to the SPARC family.</text>
</comment>
<evidence type="ECO:0000256" key="9">
    <source>
        <dbReference type="ARBA" id="ARBA00023180"/>
    </source>
</evidence>
<feature type="chain" id="PRO_5042052436" evidence="10">
    <location>
        <begin position="17"/>
        <end position="568"/>
    </location>
</feature>
<dbReference type="Pfam" id="PF10591">
    <property type="entry name" value="SPARC_Ca_bdg"/>
    <property type="match status" value="1"/>
</dbReference>
<dbReference type="SUPFAM" id="SSF57196">
    <property type="entry name" value="EGF/Laminin"/>
    <property type="match status" value="1"/>
</dbReference>
<dbReference type="Proteomes" id="UP001230051">
    <property type="component" value="Unassembled WGS sequence"/>
</dbReference>
<evidence type="ECO:0000256" key="5">
    <source>
        <dbReference type="ARBA" id="ARBA00022723"/>
    </source>
</evidence>
<dbReference type="InterPro" id="IPR001999">
    <property type="entry name" value="Osteonectin_CS"/>
</dbReference>
<evidence type="ECO:0000256" key="1">
    <source>
        <dbReference type="ARBA" id="ARBA00004498"/>
    </source>
</evidence>
<dbReference type="GO" id="GO:0050840">
    <property type="term" value="F:extracellular matrix binding"/>
    <property type="evidence" value="ECO:0007669"/>
    <property type="project" value="TreeGrafter"/>
</dbReference>
<dbReference type="InterPro" id="IPR019577">
    <property type="entry name" value="SPARC/Testican_Ca-bd-dom"/>
</dbReference>
<feature type="domain" description="Kazal-like" evidence="11">
    <location>
        <begin position="361"/>
        <end position="418"/>
    </location>
</feature>
<dbReference type="Pfam" id="PF09289">
    <property type="entry name" value="FOLN"/>
    <property type="match status" value="1"/>
</dbReference>
<dbReference type="EMBL" id="JAGXEW010000002">
    <property type="protein sequence ID" value="KAK1174876.1"/>
    <property type="molecule type" value="Genomic_DNA"/>
</dbReference>
<organism evidence="12 13">
    <name type="scientific">Acipenser oxyrinchus oxyrinchus</name>
    <dbReference type="NCBI Taxonomy" id="40147"/>
    <lineage>
        <taxon>Eukaryota</taxon>
        <taxon>Metazoa</taxon>
        <taxon>Chordata</taxon>
        <taxon>Craniata</taxon>
        <taxon>Vertebrata</taxon>
        <taxon>Euteleostomi</taxon>
        <taxon>Actinopterygii</taxon>
        <taxon>Chondrostei</taxon>
        <taxon>Acipenseriformes</taxon>
        <taxon>Acipenseridae</taxon>
        <taxon>Acipenser</taxon>
    </lineage>
</organism>
<keyword evidence="5" id="KW-0479">Metal-binding</keyword>
<dbReference type="InterPro" id="IPR003645">
    <property type="entry name" value="Fol_N"/>
</dbReference>
<dbReference type="GO" id="GO:0005509">
    <property type="term" value="F:calcium ion binding"/>
    <property type="evidence" value="ECO:0007669"/>
    <property type="project" value="InterPro"/>
</dbReference>
<dbReference type="PROSITE" id="PS51465">
    <property type="entry name" value="KAZAL_2"/>
    <property type="match status" value="1"/>
</dbReference>
<keyword evidence="13" id="KW-1185">Reference proteome</keyword>
<evidence type="ECO:0000259" key="11">
    <source>
        <dbReference type="PROSITE" id="PS51465"/>
    </source>
</evidence>
<dbReference type="InterPro" id="IPR015369">
    <property type="entry name" value="Follistatin/Osteonectin_EGF"/>
</dbReference>
<keyword evidence="6 10" id="KW-0732">Signal</keyword>
<evidence type="ECO:0000256" key="4">
    <source>
        <dbReference type="ARBA" id="ARBA00022530"/>
    </source>
</evidence>
<dbReference type="Gene3D" id="1.10.238.10">
    <property type="entry name" value="EF-hand"/>
    <property type="match status" value="1"/>
</dbReference>
<dbReference type="InterPro" id="IPR036058">
    <property type="entry name" value="Kazal_dom_sf"/>
</dbReference>
<dbReference type="SMART" id="SM00274">
    <property type="entry name" value="FOLN"/>
    <property type="match status" value="1"/>
</dbReference>
<keyword evidence="9" id="KW-0325">Glycoprotein</keyword>
<dbReference type="InterPro" id="IPR018247">
    <property type="entry name" value="EF_Hand_1_Ca_BS"/>
</dbReference>
<dbReference type="SUPFAM" id="SSF100895">
    <property type="entry name" value="Kazal-type serine protease inhibitors"/>
    <property type="match status" value="1"/>
</dbReference>
<dbReference type="GO" id="GO:0005615">
    <property type="term" value="C:extracellular space"/>
    <property type="evidence" value="ECO:0007669"/>
    <property type="project" value="InterPro"/>
</dbReference>
<evidence type="ECO:0000256" key="6">
    <source>
        <dbReference type="ARBA" id="ARBA00022729"/>
    </source>
</evidence>
<keyword evidence="8" id="KW-1015">Disulfide bond</keyword>
<dbReference type="GO" id="GO:0005518">
    <property type="term" value="F:collagen binding"/>
    <property type="evidence" value="ECO:0007669"/>
    <property type="project" value="TreeGrafter"/>
</dbReference>
<feature type="signal peptide" evidence="10">
    <location>
        <begin position="1"/>
        <end position="16"/>
    </location>
</feature>
<dbReference type="FunFam" id="3.30.60.30:FF:000004">
    <property type="entry name" value="SPARC isoform 1"/>
    <property type="match status" value="1"/>
</dbReference>
<protein>
    <submittedName>
        <fullName evidence="12">SPARC-like</fullName>
    </submittedName>
</protein>
<keyword evidence="4" id="KW-0272">Extracellular matrix</keyword>
<dbReference type="InterPro" id="IPR002350">
    <property type="entry name" value="Kazal_dom"/>
</dbReference>
<evidence type="ECO:0000256" key="7">
    <source>
        <dbReference type="ARBA" id="ARBA00022837"/>
    </source>
</evidence>
<sequence length="568" mass="65322">MKSLFILLLSVHFSVSMLLTYRQPYYAHRQRPQNDHPLNYLIWLRYRQHLLNRMKTTTAATRPVTIATFTTKTTTPRGDNIIQATSSAKNIPITQQRGDNSIEHDTQFEGKTKVPTDRWDEGNFVDGHVVTQTEERNEVPESWEHPTLDGQAVTQSQIPNAEFTKKGGGNGAVKVDPTTTMPVDQCLDFTLTPGRALVRPTAKRTLEVTDDNYAEVKFSRSKYIPNNFFDESRKRYLHKFSIVLPKDESTSKDIFILRHKREAVKQLRSDSNRRDIWSRNGDLIHLLKTTESLEISNIKVDQDYKEAGNPREEEDAGDSWEQYFNDNNEYQVDEYIDPCENYHCPHGKVCNVNTEIKPRCVCQDPTTCPSSIGKSDMVCGTDNKTYENSCHLFAAKCTFKDVSPGQSLHLDYTGACKYIAPCLDNELSQFSLLIRNWLKDVLVHLYEYDLKKPGLLTKKQRIIVKKIYNLQAQIKASVYGPGRQSNNFEINYLMNIYPVHWQFGQLDRKPADGYLSHSELAPLQASIIPMDHCKSRFFKQCDSSRDKRVSLKEWCSCFGIKNNGIDLF</sequence>
<dbReference type="SUPFAM" id="SSF47473">
    <property type="entry name" value="EF-hand"/>
    <property type="match status" value="1"/>
</dbReference>
<evidence type="ECO:0000313" key="12">
    <source>
        <dbReference type="EMBL" id="KAK1174876.1"/>
    </source>
</evidence>
<keyword evidence="3" id="KW-0964">Secreted</keyword>
<evidence type="ECO:0000256" key="3">
    <source>
        <dbReference type="ARBA" id="ARBA00022525"/>
    </source>
</evidence>
<evidence type="ECO:0000256" key="2">
    <source>
        <dbReference type="ARBA" id="ARBA00006404"/>
    </source>
</evidence>
<keyword evidence="7" id="KW-0106">Calcium</keyword>
<dbReference type="InterPro" id="IPR011992">
    <property type="entry name" value="EF-hand-dom_pair"/>
</dbReference>
<comment type="caution">
    <text evidence="12">The sequence shown here is derived from an EMBL/GenBank/DDBJ whole genome shotgun (WGS) entry which is preliminary data.</text>
</comment>
<evidence type="ECO:0000256" key="10">
    <source>
        <dbReference type="SAM" id="SignalP"/>
    </source>
</evidence>
<accession>A0AAD8GIU9</accession>
<gene>
    <name evidence="12" type="primary">SPARC</name>
    <name evidence="12" type="ORF">AOXY_G2469</name>
</gene>